<reference evidence="1 2" key="1">
    <citation type="journal article" date="2019" name="Sci. Rep.">
        <title>A high-quality genome of Eragrostis curvula grass provides insights into Poaceae evolution and supports new strategies to enhance forage quality.</title>
        <authorList>
            <person name="Carballo J."/>
            <person name="Santos B.A.C.M."/>
            <person name="Zappacosta D."/>
            <person name="Garbus I."/>
            <person name="Selva J.P."/>
            <person name="Gallo C.A."/>
            <person name="Diaz A."/>
            <person name="Albertini E."/>
            <person name="Caccamo M."/>
            <person name="Echenique V."/>
        </authorList>
    </citation>
    <scope>NUCLEOTIDE SEQUENCE [LARGE SCALE GENOMIC DNA]</scope>
    <source>
        <strain evidence="2">cv. Victoria</strain>
        <tissue evidence="1">Leaf</tissue>
    </source>
</reference>
<evidence type="ECO:0000313" key="2">
    <source>
        <dbReference type="Proteomes" id="UP000324897"/>
    </source>
</evidence>
<gene>
    <name evidence="1" type="ORF">EJB05_39636</name>
</gene>
<name>A0A5J9TYZ4_9POAL</name>
<comment type="caution">
    <text evidence="1">The sequence shown here is derived from an EMBL/GenBank/DDBJ whole genome shotgun (WGS) entry which is preliminary data.</text>
</comment>
<proteinExistence type="predicted"/>
<dbReference type="EMBL" id="RWGY01000031">
    <property type="protein sequence ID" value="TVU16088.1"/>
    <property type="molecule type" value="Genomic_DNA"/>
</dbReference>
<evidence type="ECO:0000313" key="1">
    <source>
        <dbReference type="EMBL" id="TVU16088.1"/>
    </source>
</evidence>
<protein>
    <submittedName>
        <fullName evidence="1">Uncharacterized protein</fullName>
    </submittedName>
</protein>
<organism evidence="1 2">
    <name type="scientific">Eragrostis curvula</name>
    <name type="common">weeping love grass</name>
    <dbReference type="NCBI Taxonomy" id="38414"/>
    <lineage>
        <taxon>Eukaryota</taxon>
        <taxon>Viridiplantae</taxon>
        <taxon>Streptophyta</taxon>
        <taxon>Embryophyta</taxon>
        <taxon>Tracheophyta</taxon>
        <taxon>Spermatophyta</taxon>
        <taxon>Magnoliopsida</taxon>
        <taxon>Liliopsida</taxon>
        <taxon>Poales</taxon>
        <taxon>Poaceae</taxon>
        <taxon>PACMAD clade</taxon>
        <taxon>Chloridoideae</taxon>
        <taxon>Eragrostideae</taxon>
        <taxon>Eragrostidinae</taxon>
        <taxon>Eragrostis</taxon>
    </lineage>
</organism>
<dbReference type="AlphaFoldDB" id="A0A5J9TYZ4"/>
<sequence length="100" mass="10764">MPFAMPGAHEVKHCYLVLLCPNDARAAVDTASGFISQKVVPRFLITESVKHSDQATALQVLLPPSELSQSLDQSLVQSSLTTGDITSRDLAGVEIDNNRT</sequence>
<keyword evidence="2" id="KW-1185">Reference proteome</keyword>
<dbReference type="Proteomes" id="UP000324897">
    <property type="component" value="Unassembled WGS sequence"/>
</dbReference>
<dbReference type="Gramene" id="TVU16088">
    <property type="protein sequence ID" value="TVU16088"/>
    <property type="gene ID" value="EJB05_39636"/>
</dbReference>
<accession>A0A5J9TYZ4</accession>